<dbReference type="Proteomes" id="UP000735302">
    <property type="component" value="Unassembled WGS sequence"/>
</dbReference>
<sequence>MDHSTSPGHVRQLPAGIRCYVKAVGRPKARRRKVFAADRLGEIQVLSGLWNHLKDLLTVQVAQQQSEEWQLLQAYCTLRLSSY</sequence>
<name>A0AAV4DVZ2_9GAST</name>
<accession>A0AAV4DVZ2</accession>
<organism evidence="1 2">
    <name type="scientific">Plakobranchus ocellatus</name>
    <dbReference type="NCBI Taxonomy" id="259542"/>
    <lineage>
        <taxon>Eukaryota</taxon>
        <taxon>Metazoa</taxon>
        <taxon>Spiralia</taxon>
        <taxon>Lophotrochozoa</taxon>
        <taxon>Mollusca</taxon>
        <taxon>Gastropoda</taxon>
        <taxon>Heterobranchia</taxon>
        <taxon>Euthyneura</taxon>
        <taxon>Panpulmonata</taxon>
        <taxon>Sacoglossa</taxon>
        <taxon>Placobranchoidea</taxon>
        <taxon>Plakobranchidae</taxon>
        <taxon>Plakobranchus</taxon>
    </lineage>
</organism>
<evidence type="ECO:0000313" key="1">
    <source>
        <dbReference type="EMBL" id="GFO48240.1"/>
    </source>
</evidence>
<keyword evidence="2" id="KW-1185">Reference proteome</keyword>
<protein>
    <submittedName>
        <fullName evidence="1">Uncharacterized protein</fullName>
    </submittedName>
</protein>
<reference evidence="1 2" key="1">
    <citation type="journal article" date="2021" name="Elife">
        <title>Chloroplast acquisition without the gene transfer in kleptoplastic sea slugs, Plakobranchus ocellatus.</title>
        <authorList>
            <person name="Maeda T."/>
            <person name="Takahashi S."/>
            <person name="Yoshida T."/>
            <person name="Shimamura S."/>
            <person name="Takaki Y."/>
            <person name="Nagai Y."/>
            <person name="Toyoda A."/>
            <person name="Suzuki Y."/>
            <person name="Arimoto A."/>
            <person name="Ishii H."/>
            <person name="Satoh N."/>
            <person name="Nishiyama T."/>
            <person name="Hasebe M."/>
            <person name="Maruyama T."/>
            <person name="Minagawa J."/>
            <person name="Obokata J."/>
            <person name="Shigenobu S."/>
        </authorList>
    </citation>
    <scope>NUCLEOTIDE SEQUENCE [LARGE SCALE GENOMIC DNA]</scope>
</reference>
<evidence type="ECO:0000313" key="2">
    <source>
        <dbReference type="Proteomes" id="UP000735302"/>
    </source>
</evidence>
<proteinExistence type="predicted"/>
<dbReference type="EMBL" id="BLXT01008384">
    <property type="protein sequence ID" value="GFO48240.1"/>
    <property type="molecule type" value="Genomic_DNA"/>
</dbReference>
<comment type="caution">
    <text evidence="1">The sequence shown here is derived from an EMBL/GenBank/DDBJ whole genome shotgun (WGS) entry which is preliminary data.</text>
</comment>
<dbReference type="AlphaFoldDB" id="A0AAV4DVZ2"/>
<gene>
    <name evidence="1" type="ORF">PoB_007474500</name>
</gene>